<comment type="caution">
    <text evidence="1">The sequence shown here is derived from an EMBL/GenBank/DDBJ whole genome shotgun (WGS) entry which is preliminary data.</text>
</comment>
<protein>
    <submittedName>
        <fullName evidence="1">3623_t:CDS:1</fullName>
    </submittedName>
</protein>
<reference evidence="1" key="1">
    <citation type="submission" date="2021-06" db="EMBL/GenBank/DDBJ databases">
        <authorList>
            <person name="Kallberg Y."/>
            <person name="Tangrot J."/>
            <person name="Rosling A."/>
        </authorList>
    </citation>
    <scope>NUCLEOTIDE SEQUENCE</scope>
    <source>
        <strain evidence="1">CL356</strain>
    </source>
</reference>
<evidence type="ECO:0000313" key="2">
    <source>
        <dbReference type="Proteomes" id="UP000789525"/>
    </source>
</evidence>
<organism evidence="1 2">
    <name type="scientific">Acaulospora colombiana</name>
    <dbReference type="NCBI Taxonomy" id="27376"/>
    <lineage>
        <taxon>Eukaryota</taxon>
        <taxon>Fungi</taxon>
        <taxon>Fungi incertae sedis</taxon>
        <taxon>Mucoromycota</taxon>
        <taxon>Glomeromycotina</taxon>
        <taxon>Glomeromycetes</taxon>
        <taxon>Diversisporales</taxon>
        <taxon>Acaulosporaceae</taxon>
        <taxon>Acaulospora</taxon>
    </lineage>
</organism>
<evidence type="ECO:0000313" key="1">
    <source>
        <dbReference type="EMBL" id="CAG8679952.1"/>
    </source>
</evidence>
<gene>
    <name evidence="1" type="ORF">ACOLOM_LOCUS9293</name>
</gene>
<dbReference type="EMBL" id="CAJVPT010026572">
    <property type="protein sequence ID" value="CAG8679952.1"/>
    <property type="molecule type" value="Genomic_DNA"/>
</dbReference>
<accession>A0ACA9NWP7</accession>
<dbReference type="Proteomes" id="UP000789525">
    <property type="component" value="Unassembled WGS sequence"/>
</dbReference>
<name>A0ACA9NWP7_9GLOM</name>
<proteinExistence type="predicted"/>
<keyword evidence="2" id="KW-1185">Reference proteome</keyword>
<sequence length="268" mass="29683">MPPQAGTFAIPPTQQQTIMPYPNPNHPYGESSSRPKRKRSPKDVGGASLARDDLSQKAAELSMKLTGIAQQLSTDPTEDRGYQLQLYPITLERAARLNMAMLDYEALLLRAEQAYTDETTRVDEEWVTGKSRVRERLLDGIEERRRKAREEKDADGLGSVKEKLVAAGNSSPKPTTPLLQPNGNSLRMEDISTPFPLALTSVPLPPAVVPVAPTGGRRKGKGWTQSRSLVAKGLPSYYHLTEAKDQEKESDLGEIRRASRRKRGQARV</sequence>